<evidence type="ECO:0000313" key="3">
    <source>
        <dbReference type="Proteomes" id="UP001164746"/>
    </source>
</evidence>
<feature type="compositionally biased region" description="Polar residues" evidence="1">
    <location>
        <begin position="133"/>
        <end position="148"/>
    </location>
</feature>
<keyword evidence="3" id="KW-1185">Reference proteome</keyword>
<accession>A0ABY7FFS3</accession>
<proteinExistence type="predicted"/>
<feature type="compositionally biased region" description="Basic residues" evidence="1">
    <location>
        <begin position="488"/>
        <end position="497"/>
    </location>
</feature>
<feature type="region of interest" description="Disordered" evidence="1">
    <location>
        <begin position="789"/>
        <end position="831"/>
    </location>
</feature>
<feature type="region of interest" description="Disordered" evidence="1">
    <location>
        <begin position="269"/>
        <end position="315"/>
    </location>
</feature>
<dbReference type="EMBL" id="CP111022">
    <property type="protein sequence ID" value="WAR19581.1"/>
    <property type="molecule type" value="Genomic_DNA"/>
</dbReference>
<feature type="compositionally biased region" description="Basic and acidic residues" evidence="1">
    <location>
        <begin position="459"/>
        <end position="486"/>
    </location>
</feature>
<dbReference type="Proteomes" id="UP001164746">
    <property type="component" value="Chromosome 11"/>
</dbReference>
<feature type="region of interest" description="Disordered" evidence="1">
    <location>
        <begin position="450"/>
        <end position="497"/>
    </location>
</feature>
<gene>
    <name evidence="2" type="ORF">MAR_001419</name>
</gene>
<reference evidence="2" key="1">
    <citation type="submission" date="2022-11" db="EMBL/GenBank/DDBJ databases">
        <title>Centuries of genome instability and evolution in soft-shell clam transmissible cancer (bioRxiv).</title>
        <authorList>
            <person name="Hart S.F.M."/>
            <person name="Yonemitsu M.A."/>
            <person name="Giersch R.M."/>
            <person name="Beal B.F."/>
            <person name="Arriagada G."/>
            <person name="Davis B.W."/>
            <person name="Ostrander E.A."/>
            <person name="Goff S.P."/>
            <person name="Metzger M.J."/>
        </authorList>
    </citation>
    <scope>NUCLEOTIDE SEQUENCE</scope>
    <source>
        <strain evidence="2">MELC-2E11</strain>
        <tissue evidence="2">Siphon/mantle</tissue>
    </source>
</reference>
<feature type="compositionally biased region" description="Low complexity" evidence="1">
    <location>
        <begin position="820"/>
        <end position="831"/>
    </location>
</feature>
<feature type="region of interest" description="Disordered" evidence="1">
    <location>
        <begin position="230"/>
        <end position="254"/>
    </location>
</feature>
<feature type="region of interest" description="Disordered" evidence="1">
    <location>
        <begin position="108"/>
        <end position="191"/>
    </location>
</feature>
<feature type="compositionally biased region" description="Low complexity" evidence="1">
    <location>
        <begin position="789"/>
        <end position="811"/>
    </location>
</feature>
<organism evidence="2 3">
    <name type="scientific">Mya arenaria</name>
    <name type="common">Soft-shell clam</name>
    <dbReference type="NCBI Taxonomy" id="6604"/>
    <lineage>
        <taxon>Eukaryota</taxon>
        <taxon>Metazoa</taxon>
        <taxon>Spiralia</taxon>
        <taxon>Lophotrochozoa</taxon>
        <taxon>Mollusca</taxon>
        <taxon>Bivalvia</taxon>
        <taxon>Autobranchia</taxon>
        <taxon>Heteroconchia</taxon>
        <taxon>Euheterodonta</taxon>
        <taxon>Imparidentia</taxon>
        <taxon>Neoheterodontei</taxon>
        <taxon>Myida</taxon>
        <taxon>Myoidea</taxon>
        <taxon>Myidae</taxon>
        <taxon>Mya</taxon>
    </lineage>
</organism>
<feature type="compositionally biased region" description="Polar residues" evidence="1">
    <location>
        <begin position="282"/>
        <end position="291"/>
    </location>
</feature>
<feature type="compositionally biased region" description="Basic and acidic residues" evidence="1">
    <location>
        <begin position="292"/>
        <end position="313"/>
    </location>
</feature>
<feature type="compositionally biased region" description="Basic and acidic residues" evidence="1">
    <location>
        <begin position="168"/>
        <end position="191"/>
    </location>
</feature>
<protein>
    <submittedName>
        <fullName evidence="2">Uncharacterized protein</fullName>
    </submittedName>
</protein>
<sequence>MASDQSSAIEIKVGILTEDASGPNLKSLTTTLLNNGVIAKHAVVPDDVDRIKATKLVIEREAPGLMVAMLKASLDECFRFVLPALPHAVNLLRGDVQQVATTHRLVQGETSTLRSEASGPRESKRTYVHRTSHSQTVHQNPHQLTKSLSGHFEPPKSPRHVMNQSELLQKRQRDSSIGKDDVNDIKRPRTGAERSVFAVPVWGGSKHLHQASGSRVDKSNTHSNVQKDLNETQSHSNKAQHNIRPSNTQNIPDNSSIFINQVCDNANAVNQSPPTRLKDSTETSSVKTSHISSERTADIDSSSKKTESYKDKCPSTPYTPFTDADYICTYTPLDLLQHHDDTDVDIDVAQDGNNDSVTADDVGHKLDAYIQCMSVSSVVSHYEDISDDESDNVVERSALKKDETRKSDEHIENMTNIVNQVSLMEDLNNMPVHDDHSPECVESLLDMADNAGESGQSTTEKKHEGTDVVDDHDRKTDEEHDKENSKATRARKNKAWKQKYKIAKNMKDKSNAQAKKQHCKDGMVCFAQVGKNAKLWTKEHPLIRDIYLNKGKRETKKSLVEMKRQNSAKNIDSYIRKGIVNERNRIDDYFEFTEEGRAKRQLLEEYEAKDEYVVSWYMWCPGHGNCLRRCGGYGKCVPGCPGSRHKQDRHNCSFLLCWKLYLSDLDQWRIKLSGSHVPVDSGVTWVPPHKTRVRMDEDTCDAILKYSEKESSGVDIQKAIAATESSSARTIPSKVKISRFLTHHKKKVLQKERESQALLDSMATDIPSVSSSLMSPYSYGELLSVSSGEPHSVMSMEPSSVSSYDPHSVSSGEPQSVDYSEPPSVEISEPPSVAINEPMSVAYSDIQEPASNYSYYSDLSSISDPPSAYSEPPSVCFTEPPSVYYAPSSIDSQAPLSVGTNEYGPLSVGYSEPPSVCYSEPPSVDTYDPPDVNSDVNITINEDPYANTSNTSQERNLTQNTIQQVFNQQTNILNIVDSPMNNQIGIIPQSASIPFVGTSVGMMSLPLSQVAPTVSCAGTQLQFVQQIAAPSGGMQNTEGWDEII</sequence>
<evidence type="ECO:0000313" key="2">
    <source>
        <dbReference type="EMBL" id="WAR19581.1"/>
    </source>
</evidence>
<evidence type="ECO:0000256" key="1">
    <source>
        <dbReference type="SAM" id="MobiDB-lite"/>
    </source>
</evidence>
<name>A0ABY7FFS3_MYAAR</name>